<evidence type="ECO:0000256" key="1">
    <source>
        <dbReference type="ARBA" id="ARBA00004651"/>
    </source>
</evidence>
<evidence type="ECO:0000313" key="14">
    <source>
        <dbReference type="EMBL" id="MBA9083677.1"/>
    </source>
</evidence>
<keyword evidence="6" id="KW-1003">Cell membrane</keyword>
<feature type="transmembrane region" description="Helical" evidence="11">
    <location>
        <begin position="289"/>
        <end position="312"/>
    </location>
</feature>
<evidence type="ECO:0000256" key="7">
    <source>
        <dbReference type="ARBA" id="ARBA00022692"/>
    </source>
</evidence>
<comment type="subunit">
    <text evidence="3">The complex is composed of two ATP-binding proteins (HrtA), two transmembrane proteins (HrtB) and a solute-binding protein.</text>
</comment>
<dbReference type="RefSeq" id="WP_182533844.1">
    <property type="nucleotide sequence ID" value="NZ_JACJIP010000001.1"/>
</dbReference>
<gene>
    <name evidence="14" type="ORF">FHR92_000120</name>
</gene>
<evidence type="ECO:0000256" key="3">
    <source>
        <dbReference type="ARBA" id="ARBA00011131"/>
    </source>
</evidence>
<dbReference type="Pfam" id="PF02687">
    <property type="entry name" value="FtsX"/>
    <property type="match status" value="1"/>
</dbReference>
<name>A0A7W3SPG6_9BACL</name>
<evidence type="ECO:0000256" key="2">
    <source>
        <dbReference type="ARBA" id="ARBA00008697"/>
    </source>
</evidence>
<dbReference type="GO" id="GO:0005886">
    <property type="term" value="C:plasma membrane"/>
    <property type="evidence" value="ECO:0007669"/>
    <property type="project" value="UniProtKB-SubCell"/>
</dbReference>
<feature type="transmembrane region" description="Helical" evidence="11">
    <location>
        <begin position="332"/>
        <end position="353"/>
    </location>
</feature>
<dbReference type="InterPro" id="IPR003838">
    <property type="entry name" value="ABC3_permease_C"/>
</dbReference>
<evidence type="ECO:0000313" key="15">
    <source>
        <dbReference type="Proteomes" id="UP000567067"/>
    </source>
</evidence>
<comment type="caution">
    <text evidence="14">The sequence shown here is derived from an EMBL/GenBank/DDBJ whole genome shotgun (WGS) entry which is preliminary data.</text>
</comment>
<sequence>MFMAIRELRHAKTRYILISLIMVLIAWLVLFVTGLAQGLSSDNASSIQTMNADYLVLQLNSEQRLTRSTLEHHTLEEVKQQTANAEATPLGVQMSTVTSDYNDKRIDVTFFAINPQSMLAPQVVEGHMINDSSSLEAVVDRSLKEKGLKLGDVIHDQASGQAFTIIGFTKGQSFSHTPVVHINFADWKSIHQNRSVKEDELAFNAIAVKGTKEIADGIKTQVSGVEVISKSQSLQGIPGYKEEQGSLLMMVAFLFIIAAFVLAVFFYVMTIQKMSQFGVLKAIGAKTSYLARGLISQVLMLSIISLAIGIGLTYGVSLLLPESMPFELNAGVITICTILFLFVSLLGSLLSLYRVAKVDAIEAIGRAA</sequence>
<dbReference type="InterPro" id="IPR051125">
    <property type="entry name" value="ABC-4/HrtB_transporter"/>
</dbReference>
<dbReference type="Proteomes" id="UP000567067">
    <property type="component" value="Unassembled WGS sequence"/>
</dbReference>
<feature type="transmembrane region" description="Helical" evidence="11">
    <location>
        <begin position="247"/>
        <end position="268"/>
    </location>
</feature>
<evidence type="ECO:0000256" key="8">
    <source>
        <dbReference type="ARBA" id="ARBA00022989"/>
    </source>
</evidence>
<keyword evidence="15" id="KW-1185">Reference proteome</keyword>
<feature type="domain" description="MacB-like periplasmic core" evidence="13">
    <location>
        <begin position="17"/>
        <end position="195"/>
    </location>
</feature>
<accession>A0A7W3SPG6</accession>
<dbReference type="Pfam" id="PF12704">
    <property type="entry name" value="MacB_PCD"/>
    <property type="match status" value="1"/>
</dbReference>
<keyword evidence="9 11" id="KW-0472">Membrane</keyword>
<dbReference type="InterPro" id="IPR025857">
    <property type="entry name" value="MacB_PCD"/>
</dbReference>
<keyword evidence="7 11" id="KW-0812">Transmembrane</keyword>
<evidence type="ECO:0000259" key="13">
    <source>
        <dbReference type="Pfam" id="PF12704"/>
    </source>
</evidence>
<dbReference type="PANTHER" id="PTHR43738:SF1">
    <property type="entry name" value="HEMIN TRANSPORT SYSTEM PERMEASE PROTEIN HRTB-RELATED"/>
    <property type="match status" value="1"/>
</dbReference>
<protein>
    <recommendedName>
        <fullName evidence="4">Putative hemin transport system permease protein HrtB</fullName>
    </recommendedName>
</protein>
<dbReference type="EMBL" id="JACJIP010000001">
    <property type="protein sequence ID" value="MBA9083677.1"/>
    <property type="molecule type" value="Genomic_DNA"/>
</dbReference>
<comment type="subcellular location">
    <subcellularLocation>
        <location evidence="1">Cell membrane</location>
        <topology evidence="1">Multi-pass membrane protein</topology>
    </subcellularLocation>
</comment>
<evidence type="ECO:0000256" key="4">
    <source>
        <dbReference type="ARBA" id="ARBA00016962"/>
    </source>
</evidence>
<comment type="function">
    <text evidence="10">Part of the ABC transporter complex hrt involved in hemin import. Responsible for the translocation of the substrate across the membrane.</text>
</comment>
<evidence type="ECO:0000256" key="9">
    <source>
        <dbReference type="ARBA" id="ARBA00023136"/>
    </source>
</evidence>
<dbReference type="PANTHER" id="PTHR43738">
    <property type="entry name" value="ABC TRANSPORTER, MEMBRANE PROTEIN"/>
    <property type="match status" value="1"/>
</dbReference>
<comment type="similarity">
    <text evidence="2">Belongs to the ABC-4 integral membrane protein family. HrtB subfamily.</text>
</comment>
<organism evidence="14 15">
    <name type="scientific">Fontibacillus solani</name>
    <dbReference type="NCBI Taxonomy" id="1572857"/>
    <lineage>
        <taxon>Bacteria</taxon>
        <taxon>Bacillati</taxon>
        <taxon>Bacillota</taxon>
        <taxon>Bacilli</taxon>
        <taxon>Bacillales</taxon>
        <taxon>Paenibacillaceae</taxon>
        <taxon>Fontibacillus</taxon>
    </lineage>
</organism>
<keyword evidence="5" id="KW-0813">Transport</keyword>
<evidence type="ECO:0000256" key="10">
    <source>
        <dbReference type="ARBA" id="ARBA00024973"/>
    </source>
</evidence>
<dbReference type="AlphaFoldDB" id="A0A7W3SPG6"/>
<evidence type="ECO:0000259" key="12">
    <source>
        <dbReference type="Pfam" id="PF02687"/>
    </source>
</evidence>
<evidence type="ECO:0000256" key="5">
    <source>
        <dbReference type="ARBA" id="ARBA00022448"/>
    </source>
</evidence>
<evidence type="ECO:0000256" key="11">
    <source>
        <dbReference type="SAM" id="Phobius"/>
    </source>
</evidence>
<feature type="domain" description="ABC3 transporter permease C-terminal" evidence="12">
    <location>
        <begin position="249"/>
        <end position="358"/>
    </location>
</feature>
<keyword evidence="8 11" id="KW-1133">Transmembrane helix</keyword>
<reference evidence="14 15" key="1">
    <citation type="submission" date="2020-08" db="EMBL/GenBank/DDBJ databases">
        <title>Genomic Encyclopedia of Type Strains, Phase III (KMG-III): the genomes of soil and plant-associated and newly described type strains.</title>
        <authorList>
            <person name="Whitman W."/>
        </authorList>
    </citation>
    <scope>NUCLEOTIDE SEQUENCE [LARGE SCALE GENOMIC DNA]</scope>
    <source>
        <strain evidence="14 15">CECT 8693</strain>
    </source>
</reference>
<proteinExistence type="inferred from homology"/>
<evidence type="ECO:0000256" key="6">
    <source>
        <dbReference type="ARBA" id="ARBA00022475"/>
    </source>
</evidence>